<evidence type="ECO:0000313" key="2">
    <source>
        <dbReference type="EMBL" id="KAK6936910.1"/>
    </source>
</evidence>
<dbReference type="Proteomes" id="UP001370490">
    <property type="component" value="Unassembled WGS sequence"/>
</dbReference>
<sequence length="83" mass="9246">MSAEKRRREEEEENKRGKEQKRRGAEKDEGGGKANHALLEEIREINRRLVDTVVDISNEGVDPTAAVASSEAGEGTTVKYFCL</sequence>
<reference evidence="2 3" key="1">
    <citation type="submission" date="2023-12" db="EMBL/GenBank/DDBJ databases">
        <title>A high-quality genome assembly for Dillenia turbinata (Dilleniales).</title>
        <authorList>
            <person name="Chanderbali A."/>
        </authorList>
    </citation>
    <scope>NUCLEOTIDE SEQUENCE [LARGE SCALE GENOMIC DNA]</scope>
    <source>
        <strain evidence="2">LSX21</strain>
        <tissue evidence="2">Leaf</tissue>
    </source>
</reference>
<proteinExistence type="predicted"/>
<gene>
    <name evidence="2" type="ORF">RJ641_033940</name>
</gene>
<dbReference type="EMBL" id="JBAMMX010000007">
    <property type="protein sequence ID" value="KAK6936910.1"/>
    <property type="molecule type" value="Genomic_DNA"/>
</dbReference>
<evidence type="ECO:0000256" key="1">
    <source>
        <dbReference type="SAM" id="MobiDB-lite"/>
    </source>
</evidence>
<evidence type="ECO:0000313" key="3">
    <source>
        <dbReference type="Proteomes" id="UP001370490"/>
    </source>
</evidence>
<comment type="caution">
    <text evidence="2">The sequence shown here is derived from an EMBL/GenBank/DDBJ whole genome shotgun (WGS) entry which is preliminary data.</text>
</comment>
<accession>A0AAN8VML1</accession>
<feature type="region of interest" description="Disordered" evidence="1">
    <location>
        <begin position="1"/>
        <end position="35"/>
    </location>
</feature>
<protein>
    <submittedName>
        <fullName evidence="2">Uncharacterized protein</fullName>
    </submittedName>
</protein>
<feature type="compositionally biased region" description="Basic and acidic residues" evidence="1">
    <location>
        <begin position="1"/>
        <end position="31"/>
    </location>
</feature>
<name>A0AAN8VML1_9MAGN</name>
<organism evidence="2 3">
    <name type="scientific">Dillenia turbinata</name>
    <dbReference type="NCBI Taxonomy" id="194707"/>
    <lineage>
        <taxon>Eukaryota</taxon>
        <taxon>Viridiplantae</taxon>
        <taxon>Streptophyta</taxon>
        <taxon>Embryophyta</taxon>
        <taxon>Tracheophyta</taxon>
        <taxon>Spermatophyta</taxon>
        <taxon>Magnoliopsida</taxon>
        <taxon>eudicotyledons</taxon>
        <taxon>Gunneridae</taxon>
        <taxon>Pentapetalae</taxon>
        <taxon>Dilleniales</taxon>
        <taxon>Dilleniaceae</taxon>
        <taxon>Dillenia</taxon>
    </lineage>
</organism>
<dbReference type="AlphaFoldDB" id="A0AAN8VML1"/>
<keyword evidence="3" id="KW-1185">Reference proteome</keyword>